<dbReference type="AlphaFoldDB" id="A0A978W0Z3"/>
<reference evidence="2" key="1">
    <citation type="journal article" date="2021" name="Front. Plant Sci.">
        <title>Chromosome-Scale Genome Assembly for Chinese Sour Jujube and Insights Into Its Genome Evolution and Domestication Signature.</title>
        <authorList>
            <person name="Shen L.-Y."/>
            <person name="Luo H."/>
            <person name="Wang X.-L."/>
            <person name="Wang X.-M."/>
            <person name="Qiu X.-J."/>
            <person name="Liu H."/>
            <person name="Zhou S.-S."/>
            <person name="Jia K.-H."/>
            <person name="Nie S."/>
            <person name="Bao Y.-T."/>
            <person name="Zhang R.-G."/>
            <person name="Yun Q.-Z."/>
            <person name="Chai Y.-H."/>
            <person name="Lu J.-Y."/>
            <person name="Li Y."/>
            <person name="Zhao S.-W."/>
            <person name="Mao J.-F."/>
            <person name="Jia S.-G."/>
            <person name="Mao Y.-M."/>
        </authorList>
    </citation>
    <scope>NUCLEOTIDE SEQUENCE</scope>
    <source>
        <strain evidence="2">AT0</strain>
        <tissue evidence="2">Leaf</tissue>
    </source>
</reference>
<evidence type="ECO:0000313" key="3">
    <source>
        <dbReference type="Proteomes" id="UP000813462"/>
    </source>
</evidence>
<evidence type="ECO:0008006" key="4">
    <source>
        <dbReference type="Google" id="ProtNLM"/>
    </source>
</evidence>
<dbReference type="Proteomes" id="UP000813462">
    <property type="component" value="Unassembled WGS sequence"/>
</dbReference>
<sequence length="130" mass="14966">MSTTKEDMSDKSDEEYEDGQEIQKNLDCNGTIEAPEVRMRFDSLENLFLKCKINSIVLEHNHDLSSQKSRFYSCNTEISKGAQRRLELNDQAGIGVAKNFQSFVVEADGHDNVPFLKKDCRNYIDKIRKL</sequence>
<gene>
    <name evidence="2" type="ORF">FEM48_Zijuj01G0113500</name>
</gene>
<organism evidence="2 3">
    <name type="scientific">Ziziphus jujuba var. spinosa</name>
    <dbReference type="NCBI Taxonomy" id="714518"/>
    <lineage>
        <taxon>Eukaryota</taxon>
        <taxon>Viridiplantae</taxon>
        <taxon>Streptophyta</taxon>
        <taxon>Embryophyta</taxon>
        <taxon>Tracheophyta</taxon>
        <taxon>Spermatophyta</taxon>
        <taxon>Magnoliopsida</taxon>
        <taxon>eudicotyledons</taxon>
        <taxon>Gunneridae</taxon>
        <taxon>Pentapetalae</taxon>
        <taxon>rosids</taxon>
        <taxon>fabids</taxon>
        <taxon>Rosales</taxon>
        <taxon>Rhamnaceae</taxon>
        <taxon>Paliureae</taxon>
        <taxon>Ziziphus</taxon>
    </lineage>
</organism>
<comment type="caution">
    <text evidence="2">The sequence shown here is derived from an EMBL/GenBank/DDBJ whole genome shotgun (WGS) entry which is preliminary data.</text>
</comment>
<protein>
    <recommendedName>
        <fullName evidence="4">Protein FAR1-RELATED SEQUENCE</fullName>
    </recommendedName>
</protein>
<dbReference type="EMBL" id="JAEACU010000001">
    <property type="protein sequence ID" value="KAH7545627.1"/>
    <property type="molecule type" value="Genomic_DNA"/>
</dbReference>
<name>A0A978W0Z3_ZIZJJ</name>
<dbReference type="PANTHER" id="PTHR47718">
    <property type="entry name" value="OS01G0519700 PROTEIN"/>
    <property type="match status" value="1"/>
</dbReference>
<feature type="compositionally biased region" description="Basic and acidic residues" evidence="1">
    <location>
        <begin position="1"/>
        <end position="11"/>
    </location>
</feature>
<proteinExistence type="predicted"/>
<accession>A0A978W0Z3</accession>
<evidence type="ECO:0000313" key="2">
    <source>
        <dbReference type="EMBL" id="KAH7545627.1"/>
    </source>
</evidence>
<feature type="region of interest" description="Disordered" evidence="1">
    <location>
        <begin position="1"/>
        <end position="24"/>
    </location>
</feature>
<evidence type="ECO:0000256" key="1">
    <source>
        <dbReference type="SAM" id="MobiDB-lite"/>
    </source>
</evidence>
<dbReference type="PANTHER" id="PTHR47718:SF13">
    <property type="entry name" value="OS09G0290500 PROTEIN"/>
    <property type="match status" value="1"/>
</dbReference>